<evidence type="ECO:0000313" key="1">
    <source>
        <dbReference type="EMBL" id="GGP00990.1"/>
    </source>
</evidence>
<evidence type="ECO:0000313" key="2">
    <source>
        <dbReference type="Proteomes" id="UP000660745"/>
    </source>
</evidence>
<dbReference type="Proteomes" id="UP000660745">
    <property type="component" value="Unassembled WGS sequence"/>
</dbReference>
<gene>
    <name evidence="1" type="ORF">GCM10012278_03060</name>
</gene>
<proteinExistence type="predicted"/>
<dbReference type="RefSeq" id="WP_189136629.1">
    <property type="nucleotide sequence ID" value="NZ_BMNK01000001.1"/>
</dbReference>
<sequence>MRELTDEAAAIAVRLHGHLLLRDLVQFLLISGRISPESRGLVLRRDIS</sequence>
<organism evidence="1 2">
    <name type="scientific">Nonomuraea glycinis</name>
    <dbReference type="NCBI Taxonomy" id="2047744"/>
    <lineage>
        <taxon>Bacteria</taxon>
        <taxon>Bacillati</taxon>
        <taxon>Actinomycetota</taxon>
        <taxon>Actinomycetes</taxon>
        <taxon>Streptosporangiales</taxon>
        <taxon>Streptosporangiaceae</taxon>
        <taxon>Nonomuraea</taxon>
    </lineage>
</organism>
<protein>
    <submittedName>
        <fullName evidence="1">Uncharacterized protein</fullName>
    </submittedName>
</protein>
<reference evidence="1" key="1">
    <citation type="journal article" date="2014" name="Int. J. Syst. Evol. Microbiol.">
        <title>Complete genome sequence of Corynebacterium casei LMG S-19264T (=DSM 44701T), isolated from a smear-ripened cheese.</title>
        <authorList>
            <consortium name="US DOE Joint Genome Institute (JGI-PGF)"/>
            <person name="Walter F."/>
            <person name="Albersmeier A."/>
            <person name="Kalinowski J."/>
            <person name="Ruckert C."/>
        </authorList>
    </citation>
    <scope>NUCLEOTIDE SEQUENCE</scope>
    <source>
        <strain evidence="1">CGMCC 4.7430</strain>
    </source>
</reference>
<reference evidence="1" key="2">
    <citation type="submission" date="2020-09" db="EMBL/GenBank/DDBJ databases">
        <authorList>
            <person name="Sun Q."/>
            <person name="Zhou Y."/>
        </authorList>
    </citation>
    <scope>NUCLEOTIDE SEQUENCE</scope>
    <source>
        <strain evidence="1">CGMCC 4.7430</strain>
    </source>
</reference>
<dbReference type="EMBL" id="BMNK01000001">
    <property type="protein sequence ID" value="GGP00990.1"/>
    <property type="molecule type" value="Genomic_DNA"/>
</dbReference>
<name>A0A917ZYA9_9ACTN</name>
<comment type="caution">
    <text evidence="1">The sequence shown here is derived from an EMBL/GenBank/DDBJ whole genome shotgun (WGS) entry which is preliminary data.</text>
</comment>
<dbReference type="AlphaFoldDB" id="A0A917ZYA9"/>
<accession>A0A917ZYA9</accession>
<keyword evidence="2" id="KW-1185">Reference proteome</keyword>